<dbReference type="Proteomes" id="UP000007967">
    <property type="component" value="Chromosome"/>
</dbReference>
<dbReference type="OrthoDB" id="9808666at2"/>
<accession>D2PP63</accession>
<evidence type="ECO:0000313" key="2">
    <source>
        <dbReference type="Proteomes" id="UP000007967"/>
    </source>
</evidence>
<dbReference type="EMBL" id="CP001736">
    <property type="protein sequence ID" value="ADB34659.1"/>
    <property type="molecule type" value="Genomic_DNA"/>
</dbReference>
<dbReference type="Gene3D" id="2.40.30.100">
    <property type="entry name" value="AF2212/PG0164-like"/>
    <property type="match status" value="1"/>
</dbReference>
<reference evidence="1 2" key="2">
    <citation type="journal article" date="2010" name="Stand. Genomic Sci.">
        <title>Complete genome sequence of Kribbella flavida type strain (IFO 14399).</title>
        <authorList>
            <person name="Pukall R."/>
            <person name="Lapidus A."/>
            <person name="Glavina Del Rio T."/>
            <person name="Copeland A."/>
            <person name="Tice H."/>
            <person name="Cheng J.-F."/>
            <person name="Lucas S."/>
            <person name="Chen F."/>
            <person name="Nolan M."/>
            <person name="LaButti K."/>
            <person name="Pati A."/>
            <person name="Ivanova N."/>
            <person name="Mavrommatis K."/>
            <person name="Mikhailova N."/>
            <person name="Pitluck S."/>
            <person name="Bruce D."/>
            <person name="Goodwin L."/>
            <person name="Land M."/>
            <person name="Hauser L."/>
            <person name="Chang Y.-J."/>
            <person name="Jeffries C.D."/>
            <person name="Chen A."/>
            <person name="Palaniappan K."/>
            <person name="Chain P."/>
            <person name="Rohde M."/>
            <person name="Goeker M."/>
            <person name="Bristow J."/>
            <person name="Eisen J.A."/>
            <person name="Markowitz V."/>
            <person name="Hugenholtz P."/>
            <person name="Kyrpides N.C."/>
            <person name="Klenk H.-P."/>
            <person name="Brettin T."/>
        </authorList>
    </citation>
    <scope>NUCLEOTIDE SEQUENCE [LARGE SCALE GENOMIC DNA]</scope>
    <source>
        <strain evidence="2">DSM 17836 / JCM 10339 / NBRC 14399</strain>
    </source>
</reference>
<reference evidence="2" key="1">
    <citation type="submission" date="2009-09" db="EMBL/GenBank/DDBJ databases">
        <title>The complete genome of Kribbella flavida DSM 17836.</title>
        <authorList>
            <consortium name="US DOE Joint Genome Institute (JGI-PGF)"/>
            <person name="Lucas S."/>
            <person name="Copeland A."/>
            <person name="Lapidus A."/>
            <person name="Glavina del Rio T."/>
            <person name="Dalin E."/>
            <person name="Tice H."/>
            <person name="Bruce D."/>
            <person name="Goodwin L."/>
            <person name="Pitluck S."/>
            <person name="Kyrpides N."/>
            <person name="Mavromatis K."/>
            <person name="Ivanova N."/>
            <person name="Saunders E."/>
            <person name="Brettin T."/>
            <person name="Detter J.C."/>
            <person name="Han C."/>
            <person name="Larimer F."/>
            <person name="Land M."/>
            <person name="Hauser L."/>
            <person name="Markowitz V."/>
            <person name="Cheng J.-F."/>
            <person name="Hugenholtz P."/>
            <person name="Woyke T."/>
            <person name="Wu D."/>
            <person name="Pukall R."/>
            <person name="Klenk H.-P."/>
            <person name="Eisen J.A."/>
        </authorList>
    </citation>
    <scope>NUCLEOTIDE SEQUENCE [LARGE SCALE GENOMIC DNA]</scope>
    <source>
        <strain evidence="2">DSM 17836 / JCM 10339 / NBRC 14399</strain>
    </source>
</reference>
<dbReference type="SUPFAM" id="SSF141694">
    <property type="entry name" value="AF2212/PG0164-like"/>
    <property type="match status" value="1"/>
</dbReference>
<keyword evidence="2" id="KW-1185">Reference proteome</keyword>
<name>D2PP63_KRIFD</name>
<sequence length="102" mass="11028">MARIGTFQFTAPLWLHSGDAGWYFVTVPADVSDDIAELTAGLRKGFGSVRVRVTVGATSWQTSVFPDSKRGAFVLPVKRVVRIAEGLSAGAEVKTQLELVDF</sequence>
<proteinExistence type="predicted"/>
<dbReference type="RefSeq" id="WP_012923213.1">
    <property type="nucleotide sequence ID" value="NC_013729.1"/>
</dbReference>
<gene>
    <name evidence="1" type="ordered locus">Kfla_5653</name>
</gene>
<evidence type="ECO:0008006" key="3">
    <source>
        <dbReference type="Google" id="ProtNLM"/>
    </source>
</evidence>
<organism evidence="1 2">
    <name type="scientific">Kribbella flavida (strain DSM 17836 / JCM 10339 / NBRC 14399)</name>
    <dbReference type="NCBI Taxonomy" id="479435"/>
    <lineage>
        <taxon>Bacteria</taxon>
        <taxon>Bacillati</taxon>
        <taxon>Actinomycetota</taxon>
        <taxon>Actinomycetes</taxon>
        <taxon>Propionibacteriales</taxon>
        <taxon>Kribbellaceae</taxon>
        <taxon>Kribbella</taxon>
    </lineage>
</organism>
<dbReference type="eggNOG" id="ENOG5032YNP">
    <property type="taxonomic scope" value="Bacteria"/>
</dbReference>
<dbReference type="AlphaFoldDB" id="D2PP63"/>
<dbReference type="KEGG" id="kfl:Kfla_5653"/>
<dbReference type="Pfam" id="PF08922">
    <property type="entry name" value="DUF1905"/>
    <property type="match status" value="1"/>
</dbReference>
<protein>
    <recommendedName>
        <fullName evidence="3">DUF1905 domain-containing protein</fullName>
    </recommendedName>
</protein>
<evidence type="ECO:0000313" key="1">
    <source>
        <dbReference type="EMBL" id="ADB34659.1"/>
    </source>
</evidence>
<dbReference type="InterPro" id="IPR037079">
    <property type="entry name" value="AF2212/PG0164-like_sf"/>
</dbReference>
<dbReference type="HOGENOM" id="CLU_154638_1_1_11"/>
<dbReference type="InterPro" id="IPR015018">
    <property type="entry name" value="DUF1905"/>
</dbReference>